<dbReference type="GO" id="GO:0015562">
    <property type="term" value="F:efflux transmembrane transporter activity"/>
    <property type="evidence" value="ECO:0007669"/>
    <property type="project" value="InterPro"/>
</dbReference>
<reference evidence="3" key="1">
    <citation type="submission" date="2020-10" db="EMBL/GenBank/DDBJ databases">
        <authorList>
            <person name="Gilroy R."/>
        </authorList>
    </citation>
    <scope>NUCLEOTIDE SEQUENCE</scope>
    <source>
        <strain evidence="3">CHK152-2871</strain>
    </source>
</reference>
<evidence type="ECO:0000256" key="1">
    <source>
        <dbReference type="ARBA" id="ARBA00007613"/>
    </source>
</evidence>
<comment type="similarity">
    <text evidence="1">Belongs to the outer membrane factor (OMF) (TC 1.B.17) family.</text>
</comment>
<reference evidence="3" key="2">
    <citation type="journal article" date="2021" name="PeerJ">
        <title>Extensive microbial diversity within the chicken gut microbiome revealed by metagenomics and culture.</title>
        <authorList>
            <person name="Gilroy R."/>
            <person name="Ravi A."/>
            <person name="Getino M."/>
            <person name="Pursley I."/>
            <person name="Horton D.L."/>
            <person name="Alikhan N.F."/>
            <person name="Baker D."/>
            <person name="Gharbi K."/>
            <person name="Hall N."/>
            <person name="Watson M."/>
            <person name="Adriaenssens E.M."/>
            <person name="Foster-Nyarko E."/>
            <person name="Jarju S."/>
            <person name="Secka A."/>
            <person name="Antonio M."/>
            <person name="Oren A."/>
            <person name="Chaudhuri R.R."/>
            <person name="La Ragione R."/>
            <person name="Hildebrand F."/>
            <person name="Pallen M.J."/>
        </authorList>
    </citation>
    <scope>NUCLEOTIDE SEQUENCE</scope>
    <source>
        <strain evidence="3">CHK152-2871</strain>
    </source>
</reference>
<dbReference type="EMBL" id="DVJQ01000067">
    <property type="protein sequence ID" value="HIS74917.1"/>
    <property type="molecule type" value="Genomic_DNA"/>
</dbReference>
<keyword evidence="2" id="KW-0175">Coiled coil</keyword>
<proteinExistence type="inferred from homology"/>
<evidence type="ECO:0000313" key="4">
    <source>
        <dbReference type="Proteomes" id="UP000886865"/>
    </source>
</evidence>
<evidence type="ECO:0000256" key="2">
    <source>
        <dbReference type="SAM" id="Coils"/>
    </source>
</evidence>
<dbReference type="Pfam" id="PF02321">
    <property type="entry name" value="OEP"/>
    <property type="match status" value="2"/>
</dbReference>
<dbReference type="AlphaFoldDB" id="A0A9D1JYP4"/>
<dbReference type="Proteomes" id="UP000886865">
    <property type="component" value="Unassembled WGS sequence"/>
</dbReference>
<name>A0A9D1JYP4_9BACT</name>
<accession>A0A9D1JYP4</accession>
<dbReference type="Gene3D" id="1.20.1600.10">
    <property type="entry name" value="Outer membrane efflux proteins (OEP)"/>
    <property type="match status" value="1"/>
</dbReference>
<organism evidence="3 4">
    <name type="scientific">Candidatus Galligastranaerophilus intestinavium</name>
    <dbReference type="NCBI Taxonomy" id="2840836"/>
    <lineage>
        <taxon>Bacteria</taxon>
        <taxon>Candidatus Galligastranaerophilus</taxon>
    </lineage>
</organism>
<sequence>MKIVLRKIIIIFLFFLLLPAYCKDEQALDLNKRISYVNLDFWQNFDDEYLICYILEALKNNHKAKSALYKSEQFRYNIRLSLANQLPTLSVAANYLGLKVPMLDNFAVRKNGFILPFEFNYEADLLLKNADKTKSQKKLYKAQLYDEKSVYIMLASDVATTYINILKFDKTLELQEKIVQNKKEILNRVQKRYNCGTISKTELNEAKKELNDENQELESIKKEQKLLLNYLALLCARSAYNVDDFKRGEFDDFAKNLVLPDEISSDLIFNRPDVLSSFEKLKSAKIDITVAKKDFFPTFNIKGLYAFNTLGPGNFFSWGATLATLVAGATQGIFEGGRKVANLKFKKAYYSELLENFLHTNLSAIKEVNDALYQTKYDLKILSEANEKYLAQKNNFELEKSRLINGVSDYPSYLEQFNQTLFEQQNYTEKKTQKFLDAISLYKSVGGAL</sequence>
<comment type="caution">
    <text evidence="3">The sequence shown here is derived from an EMBL/GenBank/DDBJ whole genome shotgun (WGS) entry which is preliminary data.</text>
</comment>
<dbReference type="Gene3D" id="2.20.200.10">
    <property type="entry name" value="Outer membrane efflux proteins (OEP)"/>
    <property type="match status" value="1"/>
</dbReference>
<dbReference type="SUPFAM" id="SSF56954">
    <property type="entry name" value="Outer membrane efflux proteins (OEP)"/>
    <property type="match status" value="1"/>
</dbReference>
<feature type="coiled-coil region" evidence="2">
    <location>
        <begin position="172"/>
        <end position="227"/>
    </location>
</feature>
<dbReference type="PANTHER" id="PTHR30203">
    <property type="entry name" value="OUTER MEMBRANE CATION EFFLUX PROTEIN"/>
    <property type="match status" value="1"/>
</dbReference>
<gene>
    <name evidence="3" type="ORF">IAA86_07845</name>
</gene>
<dbReference type="InterPro" id="IPR003423">
    <property type="entry name" value="OMP_efflux"/>
</dbReference>
<dbReference type="InterPro" id="IPR010131">
    <property type="entry name" value="MdtP/NodT-like"/>
</dbReference>
<evidence type="ECO:0000313" key="3">
    <source>
        <dbReference type="EMBL" id="HIS74917.1"/>
    </source>
</evidence>
<protein>
    <submittedName>
        <fullName evidence="3">TolC family protein</fullName>
    </submittedName>
</protein>